<sequence length="167" mass="17405">MICCDKVLSSVQSMPVIDKCSVTKCLQTAKQAAVLALSLFAVFASGSLSILSAAVLFSGTAAVLPYLLILTTALLGFVCAVIVLLRNLSAVVQSCKKRSPEEIEGAARPSDQQESGGRLSEESASPQASPTSSTFGLESALRSIGDSVSGAFDDINKDNSRSRSHSF</sequence>
<name>A0A0H2X0N4_CHLTA</name>
<dbReference type="EMBL" id="CP000051">
    <property type="protein sequence ID" value="AAX50371.1"/>
    <property type="molecule type" value="Genomic_DNA"/>
</dbReference>
<protein>
    <submittedName>
        <fullName evidence="3">Inclusion membrane protein G</fullName>
    </submittedName>
</protein>
<keyword evidence="2" id="KW-1133">Transmembrane helix</keyword>
<evidence type="ECO:0000256" key="1">
    <source>
        <dbReference type="SAM" id="MobiDB-lite"/>
    </source>
</evidence>
<proteinExistence type="predicted"/>
<dbReference type="Proteomes" id="UP000002532">
    <property type="component" value="Chromosome"/>
</dbReference>
<feature type="region of interest" description="Disordered" evidence="1">
    <location>
        <begin position="148"/>
        <end position="167"/>
    </location>
</feature>
<evidence type="ECO:0000256" key="2">
    <source>
        <dbReference type="SAM" id="Phobius"/>
    </source>
</evidence>
<dbReference type="KEGG" id="cta:CTA_0125"/>
<feature type="transmembrane region" description="Helical" evidence="2">
    <location>
        <begin position="34"/>
        <end position="57"/>
    </location>
</feature>
<keyword evidence="2" id="KW-0472">Membrane</keyword>
<accession>A0A0H2X0N4</accession>
<reference evidence="3 4" key="1">
    <citation type="journal article" date="2005" name="Infect. Immun.">
        <title>Comparative genomic analysis of Chlamydia trachomatis oculotropic and genitotropic strains.</title>
        <authorList>
            <person name="Carlson J.H."/>
            <person name="Porcella S.F."/>
            <person name="McClarty G."/>
            <person name="Caldwell H.D."/>
        </authorList>
    </citation>
    <scope>NUCLEOTIDE SEQUENCE [LARGE SCALE GENOMIC DNA]</scope>
    <source>
        <strain evidence="4">ATCC VR-571B / DSM 19440 / HAR-13</strain>
    </source>
</reference>
<dbReference type="HOGENOM" id="CLU_1701112_0_0_0"/>
<dbReference type="AlphaFoldDB" id="A0A0H2X0N4"/>
<feature type="compositionally biased region" description="Low complexity" evidence="1">
    <location>
        <begin position="122"/>
        <end position="134"/>
    </location>
</feature>
<feature type="transmembrane region" description="Helical" evidence="2">
    <location>
        <begin position="63"/>
        <end position="88"/>
    </location>
</feature>
<keyword evidence="4" id="KW-1185">Reference proteome</keyword>
<feature type="region of interest" description="Disordered" evidence="1">
    <location>
        <begin position="97"/>
        <end position="136"/>
    </location>
</feature>
<organism evidence="3 4">
    <name type="scientific">Chlamydia trachomatis serovar A (strain ATCC VR-571B / DSM 19440 / HAR-13)</name>
    <dbReference type="NCBI Taxonomy" id="315277"/>
    <lineage>
        <taxon>Bacteria</taxon>
        <taxon>Pseudomonadati</taxon>
        <taxon>Chlamydiota</taxon>
        <taxon>Chlamydiia</taxon>
        <taxon>Chlamydiales</taxon>
        <taxon>Chlamydiaceae</taxon>
        <taxon>Chlamydia/Chlamydophila group</taxon>
        <taxon>Chlamydia</taxon>
    </lineage>
</organism>
<evidence type="ECO:0000313" key="3">
    <source>
        <dbReference type="EMBL" id="AAX50371.1"/>
    </source>
</evidence>
<evidence type="ECO:0000313" key="4">
    <source>
        <dbReference type="Proteomes" id="UP000002532"/>
    </source>
</evidence>
<keyword evidence="2" id="KW-0812">Transmembrane</keyword>
<dbReference type="RefSeq" id="WP_009871465.1">
    <property type="nucleotide sequence ID" value="NC_007429.1"/>
</dbReference>
<gene>
    <name evidence="3" type="primary">incG</name>
    <name evidence="3" type="ordered locus">CTA_0125</name>
</gene>